<dbReference type="EMBL" id="CAUOFW020004085">
    <property type="protein sequence ID" value="CAK9163771.1"/>
    <property type="molecule type" value="Genomic_DNA"/>
</dbReference>
<organism evidence="3 4">
    <name type="scientific">Ilex paraguariensis</name>
    <name type="common">yerba mate</name>
    <dbReference type="NCBI Taxonomy" id="185542"/>
    <lineage>
        <taxon>Eukaryota</taxon>
        <taxon>Viridiplantae</taxon>
        <taxon>Streptophyta</taxon>
        <taxon>Embryophyta</taxon>
        <taxon>Tracheophyta</taxon>
        <taxon>Spermatophyta</taxon>
        <taxon>Magnoliopsida</taxon>
        <taxon>eudicotyledons</taxon>
        <taxon>Gunneridae</taxon>
        <taxon>Pentapetalae</taxon>
        <taxon>asterids</taxon>
        <taxon>campanulids</taxon>
        <taxon>Aquifoliales</taxon>
        <taxon>Aquifoliaceae</taxon>
        <taxon>Ilex</taxon>
    </lineage>
</organism>
<proteinExistence type="predicted"/>
<comment type="caution">
    <text evidence="1">Lacks conserved residue(s) required for the propagation of feature annotation.</text>
</comment>
<gene>
    <name evidence="3" type="ORF">ILEXP_LOCUS32831</name>
</gene>
<reference evidence="3 4" key="1">
    <citation type="submission" date="2024-02" db="EMBL/GenBank/DDBJ databases">
        <authorList>
            <person name="Vignale AGUSTIN F."/>
            <person name="Sosa J E."/>
            <person name="Modenutti C."/>
        </authorList>
    </citation>
    <scope>NUCLEOTIDE SEQUENCE [LARGE SCALE GENOMIC DNA]</scope>
</reference>
<accession>A0ABC8T2X7</accession>
<feature type="non-terminal residue" evidence="3">
    <location>
        <position position="1"/>
    </location>
</feature>
<dbReference type="AlphaFoldDB" id="A0ABC8T2X7"/>
<evidence type="ECO:0000313" key="4">
    <source>
        <dbReference type="Proteomes" id="UP001642360"/>
    </source>
</evidence>
<sequence>PGFVNSSGLERMTVEQKIDENNDQFPVGIRVLAVDDNPICLALLETLLRKCQYH</sequence>
<dbReference type="PROSITE" id="PS50110">
    <property type="entry name" value="RESPONSE_REGULATORY"/>
    <property type="match status" value="1"/>
</dbReference>
<dbReference type="Gene3D" id="3.40.50.2300">
    <property type="match status" value="1"/>
</dbReference>
<keyword evidence="4" id="KW-1185">Reference proteome</keyword>
<dbReference type="InterPro" id="IPR001789">
    <property type="entry name" value="Sig_transdc_resp-reg_receiver"/>
</dbReference>
<evidence type="ECO:0000259" key="2">
    <source>
        <dbReference type="PROSITE" id="PS50110"/>
    </source>
</evidence>
<name>A0ABC8T2X7_9AQUA</name>
<dbReference type="Proteomes" id="UP001642360">
    <property type="component" value="Unassembled WGS sequence"/>
</dbReference>
<evidence type="ECO:0000313" key="3">
    <source>
        <dbReference type="EMBL" id="CAK9163771.1"/>
    </source>
</evidence>
<comment type="caution">
    <text evidence="3">The sequence shown here is derived from an EMBL/GenBank/DDBJ whole genome shotgun (WGS) entry which is preliminary data.</text>
</comment>
<feature type="domain" description="Response regulatory" evidence="2">
    <location>
        <begin position="30"/>
        <end position="54"/>
    </location>
</feature>
<feature type="non-terminal residue" evidence="3">
    <location>
        <position position="54"/>
    </location>
</feature>
<evidence type="ECO:0000256" key="1">
    <source>
        <dbReference type="PROSITE-ProRule" id="PRU00169"/>
    </source>
</evidence>
<protein>
    <recommendedName>
        <fullName evidence="2">Response regulatory domain-containing protein</fullName>
    </recommendedName>
</protein>